<evidence type="ECO:0000256" key="3">
    <source>
        <dbReference type="ARBA" id="ARBA00022801"/>
    </source>
</evidence>
<feature type="signal peptide" evidence="4">
    <location>
        <begin position="1"/>
        <end position="19"/>
    </location>
</feature>
<keyword evidence="4" id="KW-0964">Secreted</keyword>
<dbReference type="VEuPathDB" id="FungiDB:SAPIO_CDS7952"/>
<dbReference type="Pfam" id="PF10503">
    <property type="entry name" value="Esterase_PHB"/>
    <property type="match status" value="1"/>
</dbReference>
<keyword evidence="3 4" id="KW-0378">Hydrolase</keyword>
<dbReference type="Proteomes" id="UP000028545">
    <property type="component" value="Unassembled WGS sequence"/>
</dbReference>
<comment type="subcellular location">
    <subcellularLocation>
        <location evidence="4">Secreted</location>
    </subcellularLocation>
</comment>
<keyword evidence="2 4" id="KW-0732">Signal</keyword>
<keyword evidence="4" id="KW-0119">Carbohydrate metabolism</keyword>
<dbReference type="GO" id="GO:0045493">
    <property type="term" value="P:xylan catabolic process"/>
    <property type="evidence" value="ECO:0007669"/>
    <property type="project" value="UniProtKB-UniRule"/>
</dbReference>
<dbReference type="KEGG" id="sapo:SAPIO_CDS7952"/>
<dbReference type="GeneID" id="27727024"/>
<accession>A0A084G0I1</accession>
<dbReference type="InterPro" id="IPR050955">
    <property type="entry name" value="Plant_Biomass_Hydrol_Est"/>
</dbReference>
<dbReference type="PANTHER" id="PTHR43037:SF5">
    <property type="entry name" value="FERULOYL ESTERASE"/>
    <property type="match status" value="1"/>
</dbReference>
<evidence type="ECO:0000256" key="2">
    <source>
        <dbReference type="ARBA" id="ARBA00022729"/>
    </source>
</evidence>
<dbReference type="EMBL" id="JOWA01000114">
    <property type="protein sequence ID" value="KEZ40843.1"/>
    <property type="molecule type" value="Genomic_DNA"/>
</dbReference>
<evidence type="ECO:0000256" key="1">
    <source>
        <dbReference type="ARBA" id="ARBA00022487"/>
    </source>
</evidence>
<dbReference type="InterPro" id="IPR029058">
    <property type="entry name" value="AB_hydrolase_fold"/>
</dbReference>
<keyword evidence="4" id="KW-0624">Polysaccharide degradation</keyword>
<keyword evidence="6" id="KW-1185">Reference proteome</keyword>
<gene>
    <name evidence="5" type="ORF">SAPIO_CDS7952</name>
</gene>
<dbReference type="PANTHER" id="PTHR43037">
    <property type="entry name" value="UNNAMED PRODUCT-RELATED"/>
    <property type="match status" value="1"/>
</dbReference>
<organism evidence="5 6">
    <name type="scientific">Pseudallescheria apiosperma</name>
    <name type="common">Scedosporium apiospermum</name>
    <dbReference type="NCBI Taxonomy" id="563466"/>
    <lineage>
        <taxon>Eukaryota</taxon>
        <taxon>Fungi</taxon>
        <taxon>Dikarya</taxon>
        <taxon>Ascomycota</taxon>
        <taxon>Pezizomycotina</taxon>
        <taxon>Sordariomycetes</taxon>
        <taxon>Hypocreomycetidae</taxon>
        <taxon>Microascales</taxon>
        <taxon>Microascaceae</taxon>
        <taxon>Scedosporium</taxon>
    </lineage>
</organism>
<reference evidence="5 6" key="1">
    <citation type="journal article" date="2014" name="Genome Announc.">
        <title>Draft genome sequence of the pathogenic fungus Scedosporium apiospermum.</title>
        <authorList>
            <person name="Vandeputte P."/>
            <person name="Ghamrawi S."/>
            <person name="Rechenmann M."/>
            <person name="Iltis A."/>
            <person name="Giraud S."/>
            <person name="Fleury M."/>
            <person name="Thornton C."/>
            <person name="Delhaes L."/>
            <person name="Meyer W."/>
            <person name="Papon N."/>
            <person name="Bouchara J.P."/>
        </authorList>
    </citation>
    <scope>NUCLEOTIDE SEQUENCE [LARGE SCALE GENOMIC DNA]</scope>
    <source>
        <strain evidence="5 6">IHEM 14462</strain>
    </source>
</reference>
<dbReference type="Gene3D" id="3.40.50.1820">
    <property type="entry name" value="alpha/beta hydrolase"/>
    <property type="match status" value="1"/>
</dbReference>
<protein>
    <recommendedName>
        <fullName evidence="4">Carboxylic ester hydrolase</fullName>
        <ecNumber evidence="4">3.1.1.-</ecNumber>
    </recommendedName>
</protein>
<name>A0A084G0I1_PSEDA</name>
<dbReference type="SUPFAM" id="SSF53474">
    <property type="entry name" value="alpha/beta-Hydrolases"/>
    <property type="match status" value="2"/>
</dbReference>
<feature type="chain" id="PRO_5029038720" description="Carboxylic ester hydrolase" evidence="4">
    <location>
        <begin position="20"/>
        <end position="300"/>
    </location>
</feature>
<evidence type="ECO:0000313" key="5">
    <source>
        <dbReference type="EMBL" id="KEZ40843.1"/>
    </source>
</evidence>
<comment type="caution">
    <text evidence="5">The sequence shown here is derived from an EMBL/GenBank/DDBJ whole genome shotgun (WGS) entry which is preliminary data.</text>
</comment>
<proteinExistence type="inferred from homology"/>
<comment type="similarity">
    <text evidence="4">Belongs to the carbohydrate esterase 1 (CE1) family.</text>
</comment>
<evidence type="ECO:0000313" key="6">
    <source>
        <dbReference type="Proteomes" id="UP000028545"/>
    </source>
</evidence>
<dbReference type="NCBIfam" id="TIGR01840">
    <property type="entry name" value="esterase_phb"/>
    <property type="match status" value="1"/>
</dbReference>
<dbReference type="InterPro" id="IPR010126">
    <property type="entry name" value="Esterase_phb"/>
</dbReference>
<dbReference type="EC" id="3.1.1.-" evidence="4"/>
<dbReference type="HOGENOM" id="CLU_027551_1_1_1"/>
<dbReference type="AlphaFoldDB" id="A0A084G0I1"/>
<evidence type="ECO:0000256" key="4">
    <source>
        <dbReference type="RuleBase" id="RU367147"/>
    </source>
</evidence>
<dbReference type="RefSeq" id="XP_016640642.1">
    <property type="nucleotide sequence ID" value="XM_016789705.1"/>
</dbReference>
<keyword evidence="1 4" id="KW-0719">Serine esterase</keyword>
<dbReference type="OrthoDB" id="2425929at2759"/>
<comment type="function">
    <text evidence="4">Esterase involved in the hydrolysis of xylan, a major structural heterogeneous polysaccharide found in plant biomass representing the second most abundant polysaccharide in the biosphere, after cellulose.</text>
</comment>
<sequence>MQLLATLAGFAALATVGNCQLTKVNDFKGTPTNLGMYSYVPKNLKTPAPILVAVHHCQGSAQGYSTETRYMPLADQHGFIIIYPNSKSGGGCFDVASTASLTHDGGGDSQTIVNMVKHAVENFGGDPERVFTVGTSSGAMMTNVLVGAYPDVFKAGSVYSGVPDGCFFVQGATATQDPPGWANSCANGQLTKTAEEWGDMVRSYYPNYNGTRPRMQIWHGTADNTLRYPNYQEQLKQWSNVFELTEKTDTANSPQSGYTMTIYGEGTATTAQLVGYSAQGVGHSVPQHETMDIAFFGIGS</sequence>
<dbReference type="GO" id="GO:0005576">
    <property type="term" value="C:extracellular region"/>
    <property type="evidence" value="ECO:0007669"/>
    <property type="project" value="UniProtKB-SubCell"/>
</dbReference>
<dbReference type="OMA" id="NESIKEW"/>
<dbReference type="GO" id="GO:0052689">
    <property type="term" value="F:carboxylic ester hydrolase activity"/>
    <property type="evidence" value="ECO:0007669"/>
    <property type="project" value="UniProtKB-KW"/>
</dbReference>